<sequence length="326" mass="34791">MSRVRIVDVAETAGVSRATVTNALKGTGRMTGRTREHVLSVAAALGYPLVGDSLRHAPSRTLALGVTTLGAESWNFAALPYYAQVIAGALASAHARGYGLTVLPAAPADRRWHALVADGVLLLDPHEDDPVERLVRAADLPLVFVGRPARPEPCDVWVDNDHDRVLRSVLDLLRSRGARRIALIAGPGTDYYARRNDEVYRAWCAERGSAPLVVPLDHPELGEALFADPGERVDAVYGIYESAGRLALDAALRQGLRVPDDVLVACMSEDLAYAETNPPVTTVSLSPRLLGGLAVEALVQLLESGSTGAVPQLPTHVTLRASTQGR</sequence>
<dbReference type="Pfam" id="PF00356">
    <property type="entry name" value="LacI"/>
    <property type="match status" value="1"/>
</dbReference>
<dbReference type="SMART" id="SM00354">
    <property type="entry name" value="HTH_LACI"/>
    <property type="match status" value="1"/>
</dbReference>
<reference evidence="6" key="1">
    <citation type="submission" date="2016-10" db="EMBL/GenBank/DDBJ databases">
        <authorList>
            <person name="Varghese N."/>
        </authorList>
    </citation>
    <scope>NUCLEOTIDE SEQUENCE [LARGE SCALE GENOMIC DNA]</scope>
    <source>
        <strain evidence="6">DSM 45096 / BCRC 16803 / CGMCC 4.1857 / CIP 109030 / JCM 12277 / KCTC 19219 / NBRC 100920 / 33214</strain>
    </source>
</reference>
<name>A0A1H7NEN9_STRJI</name>
<dbReference type="InterPro" id="IPR046335">
    <property type="entry name" value="LacI/GalR-like_sensor"/>
</dbReference>
<keyword evidence="2 5" id="KW-0238">DNA-binding</keyword>
<dbReference type="PANTHER" id="PTHR30146">
    <property type="entry name" value="LACI-RELATED TRANSCRIPTIONAL REPRESSOR"/>
    <property type="match status" value="1"/>
</dbReference>
<dbReference type="Pfam" id="PF13377">
    <property type="entry name" value="Peripla_BP_3"/>
    <property type="match status" value="1"/>
</dbReference>
<evidence type="ECO:0000259" key="4">
    <source>
        <dbReference type="PROSITE" id="PS50932"/>
    </source>
</evidence>
<protein>
    <submittedName>
        <fullName evidence="5">DNA-binding transcriptional regulator, LacI/PurR family</fullName>
    </submittedName>
</protein>
<evidence type="ECO:0000313" key="6">
    <source>
        <dbReference type="Proteomes" id="UP000183015"/>
    </source>
</evidence>
<dbReference type="PROSITE" id="PS50932">
    <property type="entry name" value="HTH_LACI_2"/>
    <property type="match status" value="1"/>
</dbReference>
<dbReference type="InterPro" id="IPR028082">
    <property type="entry name" value="Peripla_BP_I"/>
</dbReference>
<dbReference type="EMBL" id="FOAZ01000006">
    <property type="protein sequence ID" value="SEL21914.1"/>
    <property type="molecule type" value="Genomic_DNA"/>
</dbReference>
<dbReference type="RefSeq" id="WP_042451231.1">
    <property type="nucleotide sequence ID" value="NZ_BBPN01000021.1"/>
</dbReference>
<gene>
    <name evidence="5" type="ORF">SAMN05414137_106349</name>
</gene>
<keyword evidence="1" id="KW-0805">Transcription regulation</keyword>
<dbReference type="Proteomes" id="UP000183015">
    <property type="component" value="Unassembled WGS sequence"/>
</dbReference>
<dbReference type="SUPFAM" id="SSF53822">
    <property type="entry name" value="Periplasmic binding protein-like I"/>
    <property type="match status" value="1"/>
</dbReference>
<accession>A0A1H7NEN9</accession>
<evidence type="ECO:0000256" key="3">
    <source>
        <dbReference type="ARBA" id="ARBA00023163"/>
    </source>
</evidence>
<dbReference type="InterPro" id="IPR010982">
    <property type="entry name" value="Lambda_DNA-bd_dom_sf"/>
</dbReference>
<dbReference type="PROSITE" id="PS00356">
    <property type="entry name" value="HTH_LACI_1"/>
    <property type="match status" value="1"/>
</dbReference>
<dbReference type="GO" id="GO:0000976">
    <property type="term" value="F:transcription cis-regulatory region binding"/>
    <property type="evidence" value="ECO:0007669"/>
    <property type="project" value="TreeGrafter"/>
</dbReference>
<dbReference type="CDD" id="cd06267">
    <property type="entry name" value="PBP1_LacI_sugar_binding-like"/>
    <property type="match status" value="1"/>
</dbReference>
<dbReference type="InterPro" id="IPR000843">
    <property type="entry name" value="HTH_LacI"/>
</dbReference>
<feature type="domain" description="HTH lacI-type" evidence="4">
    <location>
        <begin position="4"/>
        <end position="56"/>
    </location>
</feature>
<dbReference type="PANTHER" id="PTHR30146:SF153">
    <property type="entry name" value="LACTOSE OPERON REPRESSOR"/>
    <property type="match status" value="1"/>
</dbReference>
<evidence type="ECO:0000313" key="5">
    <source>
        <dbReference type="EMBL" id="SEL21914.1"/>
    </source>
</evidence>
<dbReference type="eggNOG" id="COG1609">
    <property type="taxonomic scope" value="Bacteria"/>
</dbReference>
<dbReference type="Gene3D" id="1.10.260.40">
    <property type="entry name" value="lambda repressor-like DNA-binding domains"/>
    <property type="match status" value="1"/>
</dbReference>
<evidence type="ECO:0000256" key="2">
    <source>
        <dbReference type="ARBA" id="ARBA00023125"/>
    </source>
</evidence>
<dbReference type="SUPFAM" id="SSF47413">
    <property type="entry name" value="lambda repressor-like DNA-binding domains"/>
    <property type="match status" value="1"/>
</dbReference>
<evidence type="ECO:0000256" key="1">
    <source>
        <dbReference type="ARBA" id="ARBA00023015"/>
    </source>
</evidence>
<dbReference type="AlphaFoldDB" id="A0A1H7NEN9"/>
<dbReference type="STRING" id="235985.SAMN05414137_106349"/>
<keyword evidence="3" id="KW-0804">Transcription</keyword>
<proteinExistence type="predicted"/>
<keyword evidence="6" id="KW-1185">Reference proteome</keyword>
<dbReference type="OrthoDB" id="252678at2"/>
<dbReference type="CDD" id="cd01392">
    <property type="entry name" value="HTH_LacI"/>
    <property type="match status" value="1"/>
</dbReference>
<dbReference type="Gene3D" id="3.40.50.2300">
    <property type="match status" value="2"/>
</dbReference>
<organism evidence="5 6">
    <name type="scientific">Streptacidiphilus jiangxiensis</name>
    <dbReference type="NCBI Taxonomy" id="235985"/>
    <lineage>
        <taxon>Bacteria</taxon>
        <taxon>Bacillati</taxon>
        <taxon>Actinomycetota</taxon>
        <taxon>Actinomycetes</taxon>
        <taxon>Kitasatosporales</taxon>
        <taxon>Streptomycetaceae</taxon>
        <taxon>Streptacidiphilus</taxon>
    </lineage>
</organism>
<dbReference type="GO" id="GO:0003700">
    <property type="term" value="F:DNA-binding transcription factor activity"/>
    <property type="evidence" value="ECO:0007669"/>
    <property type="project" value="TreeGrafter"/>
</dbReference>